<dbReference type="OrthoDB" id="1267911at2"/>
<dbReference type="RefSeq" id="WP_115124520.1">
    <property type="nucleotide sequence ID" value="NZ_QRAO01000006.1"/>
</dbReference>
<dbReference type="InterPro" id="IPR026444">
    <property type="entry name" value="Secre_tail"/>
</dbReference>
<dbReference type="Proteomes" id="UP000255317">
    <property type="component" value="Unassembled WGS sequence"/>
</dbReference>
<evidence type="ECO:0000256" key="2">
    <source>
        <dbReference type="ARBA" id="ARBA00022737"/>
    </source>
</evidence>
<evidence type="ECO:0000256" key="1">
    <source>
        <dbReference type="ARBA" id="ARBA00022729"/>
    </source>
</evidence>
<dbReference type="PANTHER" id="PTHR24273:SF32">
    <property type="entry name" value="HYALIN"/>
    <property type="match status" value="1"/>
</dbReference>
<dbReference type="PANTHER" id="PTHR24273">
    <property type="entry name" value="FI04643P-RELATED"/>
    <property type="match status" value="1"/>
</dbReference>
<dbReference type="NCBIfam" id="TIGR04183">
    <property type="entry name" value="Por_Secre_tail"/>
    <property type="match status" value="1"/>
</dbReference>
<gene>
    <name evidence="5" type="ORF">C8D94_1066</name>
</gene>
<keyword evidence="6" id="KW-1185">Reference proteome</keyword>
<dbReference type="AlphaFoldDB" id="A0A370Q613"/>
<comment type="caution">
    <text evidence="5">The sequence shown here is derived from an EMBL/GenBank/DDBJ whole genome shotgun (WGS) entry which is preliminary data.</text>
</comment>
<sequence>MKTRTENNNLKKLNIMKTIFTFLALVVITAAQAQWNADTAVNTLVADTQAGTMHAKGTSTGETYVVFWKSVPAPTNFELRMQVLDADGNQTLGPDGMLISDQIPMGTFTVTMTTVVDANDNLYVGVTGTGGGDPAFVYKLDTSGQSLWANNSVGSGFLVTVLPLASGDAIVGMLGNSGGVMQKYDSTGTAVWPSVQSIGTGAGFKAPANFFELPGGEFMLVHHVLVGGVNSNLYAQRYDVDGAPQWANDTQLSNRTTLYNRTYTGTQGDGAVFMSYFGSNGSRFDAFLQRINPDGTLPWGLNGSDFATDDVNYETNVDLAITADESTIYVNSRYTNTGQSMTGTYIQKFDTANGNRLFTDAAKEVFAIGDETVPAGKMHLFNNTPWFVVNSGFNNGATPTELEAVYLDANGDFVWASETIPLATFVANKGAVEYTKPVNGQSVVVFIEDKGAGERIYAQNSEDPNACTIAITCPATVVVETDAGMCTASAVILGTASTNGCNGEIVTNDAPAVFPIGETTVTWTVDDGTTTETCVQLVVVEDNIAPTITCPQDAAVEVATGSQYTLPDYFDNGEASAIDNCTDPVTMTSQDPAPGTELAVGTHQITLTAEDEYGNESTCSFQLTVDDVLGTEIFTNKSISLYPNPTSGTVTLSNPSNFNLKSIQVYSVSGRLIKNIDIEEMGTSKVLSMAEMVRGAYFLLITGEEGQATKKIIKN</sequence>
<keyword evidence="1 3" id="KW-0732">Signal</keyword>
<feature type="signal peptide" evidence="3">
    <location>
        <begin position="1"/>
        <end position="33"/>
    </location>
</feature>
<evidence type="ECO:0000313" key="6">
    <source>
        <dbReference type="Proteomes" id="UP000255317"/>
    </source>
</evidence>
<organism evidence="5 6">
    <name type="scientific">Marinirhabdus gelatinilytica</name>
    <dbReference type="NCBI Taxonomy" id="1703343"/>
    <lineage>
        <taxon>Bacteria</taxon>
        <taxon>Pseudomonadati</taxon>
        <taxon>Bacteroidota</taxon>
        <taxon>Flavobacteriia</taxon>
        <taxon>Flavobacteriales</taxon>
        <taxon>Flavobacteriaceae</taxon>
    </lineage>
</organism>
<evidence type="ECO:0000259" key="4">
    <source>
        <dbReference type="PROSITE" id="PS50825"/>
    </source>
</evidence>
<reference evidence="5 6" key="1">
    <citation type="submission" date="2018-07" db="EMBL/GenBank/DDBJ databases">
        <title>Genomic Encyclopedia of Type Strains, Phase IV (KMG-IV): sequencing the most valuable type-strain genomes for metagenomic binning, comparative biology and taxonomic classification.</title>
        <authorList>
            <person name="Goeker M."/>
        </authorList>
    </citation>
    <scope>NUCLEOTIDE SEQUENCE [LARGE SCALE GENOMIC DNA]</scope>
    <source>
        <strain evidence="5 6">DSM 101478</strain>
    </source>
</reference>
<proteinExistence type="predicted"/>
<evidence type="ECO:0000313" key="5">
    <source>
        <dbReference type="EMBL" id="RDK83793.1"/>
    </source>
</evidence>
<dbReference type="InterPro" id="IPR003410">
    <property type="entry name" value="HYR_dom"/>
</dbReference>
<dbReference type="Pfam" id="PF02494">
    <property type="entry name" value="HYR"/>
    <property type="match status" value="1"/>
</dbReference>
<evidence type="ECO:0000256" key="3">
    <source>
        <dbReference type="SAM" id="SignalP"/>
    </source>
</evidence>
<feature type="chain" id="PRO_5016910020" evidence="3">
    <location>
        <begin position="34"/>
        <end position="715"/>
    </location>
</feature>
<keyword evidence="2" id="KW-0677">Repeat</keyword>
<protein>
    <submittedName>
        <fullName evidence="5">Putative secreted protein (Por secretion system target)</fullName>
    </submittedName>
</protein>
<dbReference type="Pfam" id="PF18962">
    <property type="entry name" value="Por_Secre_tail"/>
    <property type="match status" value="1"/>
</dbReference>
<dbReference type="InterPro" id="IPR013783">
    <property type="entry name" value="Ig-like_fold"/>
</dbReference>
<dbReference type="Gene3D" id="2.60.40.10">
    <property type="entry name" value="Immunoglobulins"/>
    <property type="match status" value="1"/>
</dbReference>
<feature type="domain" description="HYR" evidence="4">
    <location>
        <begin position="541"/>
        <end position="627"/>
    </location>
</feature>
<dbReference type="EMBL" id="QRAO01000006">
    <property type="protein sequence ID" value="RDK83793.1"/>
    <property type="molecule type" value="Genomic_DNA"/>
</dbReference>
<dbReference type="PROSITE" id="PS50825">
    <property type="entry name" value="HYR"/>
    <property type="match status" value="1"/>
</dbReference>
<name>A0A370Q613_9FLAO</name>
<accession>A0A370Q613</accession>